<evidence type="ECO:0000256" key="1">
    <source>
        <dbReference type="SAM" id="SignalP"/>
    </source>
</evidence>
<organism evidence="2">
    <name type="scientific">Lepeophtheirus salmonis</name>
    <name type="common">Salmon louse</name>
    <name type="synonym">Caligus salmonis</name>
    <dbReference type="NCBI Taxonomy" id="72036"/>
    <lineage>
        <taxon>Eukaryota</taxon>
        <taxon>Metazoa</taxon>
        <taxon>Ecdysozoa</taxon>
        <taxon>Arthropoda</taxon>
        <taxon>Crustacea</taxon>
        <taxon>Multicrustacea</taxon>
        <taxon>Hexanauplia</taxon>
        <taxon>Copepoda</taxon>
        <taxon>Siphonostomatoida</taxon>
        <taxon>Caligidae</taxon>
        <taxon>Lepeophtheirus</taxon>
    </lineage>
</organism>
<reference evidence="2" key="1">
    <citation type="submission" date="2014-05" db="EMBL/GenBank/DDBJ databases">
        <authorList>
            <person name="Chronopoulou M."/>
        </authorList>
    </citation>
    <scope>NUCLEOTIDE SEQUENCE</scope>
    <source>
        <tissue evidence="2">Whole organism</tissue>
    </source>
</reference>
<feature type="signal peptide" evidence="1">
    <location>
        <begin position="1"/>
        <end position="16"/>
    </location>
</feature>
<feature type="chain" id="PRO_5005488352" evidence="1">
    <location>
        <begin position="17"/>
        <end position="194"/>
    </location>
</feature>
<sequence>MKYSILLLMLLPCALGCKTSQRITNPYFKVRNELLRPIVCGDDIDCEFGYICHLTKSLCIPLSCESECPSVKSPFNQEILIKSRGCDVLSGFCIYDQNVFLKSTLPQLPVIQCTKDTDCSDSRKCEMFFNSKIRQHCIWVSNFMETYCQKDLHICARLKCQTEAQCPILFLKNDTYIGSCESKACSYSLDGTSS</sequence>
<dbReference type="KEGG" id="lsm:121127863"/>
<protein>
    <submittedName>
        <fullName evidence="2">Uncharacterized protein</fullName>
    </submittedName>
</protein>
<accession>A0A0K2U431</accession>
<dbReference type="AlphaFoldDB" id="A0A0K2U431"/>
<name>A0A0K2U431_LEPSM</name>
<dbReference type="RefSeq" id="XP_040579355.1">
    <property type="nucleotide sequence ID" value="XM_040723421.2"/>
</dbReference>
<keyword evidence="1" id="KW-0732">Signal</keyword>
<dbReference type="EMBL" id="HACA01015703">
    <property type="protein sequence ID" value="CDW33064.1"/>
    <property type="molecule type" value="Transcribed_RNA"/>
</dbReference>
<evidence type="ECO:0000313" key="2">
    <source>
        <dbReference type="EMBL" id="CDW33064.1"/>
    </source>
</evidence>
<proteinExistence type="predicted"/>
<dbReference type="GeneID" id="121127863"/>